<dbReference type="STRING" id="1423777.FD46_GL000606"/>
<reference evidence="2 3" key="1">
    <citation type="journal article" date="2015" name="Genome Announc.">
        <title>Expanding the biotechnology potential of lactobacilli through comparative genomics of 213 strains and associated genera.</title>
        <authorList>
            <person name="Sun Z."/>
            <person name="Harris H.M."/>
            <person name="McCann A."/>
            <person name="Guo C."/>
            <person name="Argimon S."/>
            <person name="Zhang W."/>
            <person name="Yang X."/>
            <person name="Jeffery I.B."/>
            <person name="Cooney J.C."/>
            <person name="Kagawa T.F."/>
            <person name="Liu W."/>
            <person name="Song Y."/>
            <person name="Salvetti E."/>
            <person name="Wrobel A."/>
            <person name="Rasinkangas P."/>
            <person name="Parkhill J."/>
            <person name="Rea M.C."/>
            <person name="O'Sullivan O."/>
            <person name="Ritari J."/>
            <person name="Douillard F.P."/>
            <person name="Paul Ross R."/>
            <person name="Yang R."/>
            <person name="Briner A.E."/>
            <person name="Felis G.E."/>
            <person name="de Vos W.M."/>
            <person name="Barrangou R."/>
            <person name="Klaenhammer T.R."/>
            <person name="Caufield P.W."/>
            <person name="Cui Y."/>
            <person name="Zhang H."/>
            <person name="O'Toole P.W."/>
        </authorList>
    </citation>
    <scope>NUCLEOTIDE SEQUENCE [LARGE SCALE GENOMIC DNA]</scope>
    <source>
        <strain evidence="2 3">DSM 19972</strain>
    </source>
</reference>
<feature type="region of interest" description="Disordered" evidence="1">
    <location>
        <begin position="153"/>
        <end position="177"/>
    </location>
</feature>
<proteinExistence type="predicted"/>
<feature type="compositionally biased region" description="Basic and acidic residues" evidence="1">
    <location>
        <begin position="157"/>
        <end position="177"/>
    </location>
</feature>
<evidence type="ECO:0000256" key="1">
    <source>
        <dbReference type="SAM" id="MobiDB-lite"/>
    </source>
</evidence>
<dbReference type="OrthoDB" id="9788567at2"/>
<protein>
    <recommendedName>
        <fullName evidence="4">DnaD domain-containing protein</fullName>
    </recommendedName>
</protein>
<dbReference type="PATRIC" id="fig|1423777.3.peg.625"/>
<gene>
    <name evidence="2" type="ORF">FD46_GL000606</name>
</gene>
<keyword evidence="3" id="KW-1185">Reference proteome</keyword>
<comment type="caution">
    <text evidence="2">The sequence shown here is derived from an EMBL/GenBank/DDBJ whole genome shotgun (WGS) entry which is preliminary data.</text>
</comment>
<organism evidence="2 3">
    <name type="scientific">Liquorilactobacillus oeni DSM 19972</name>
    <dbReference type="NCBI Taxonomy" id="1423777"/>
    <lineage>
        <taxon>Bacteria</taxon>
        <taxon>Bacillati</taxon>
        <taxon>Bacillota</taxon>
        <taxon>Bacilli</taxon>
        <taxon>Lactobacillales</taxon>
        <taxon>Lactobacillaceae</taxon>
        <taxon>Liquorilactobacillus</taxon>
    </lineage>
</organism>
<name>A0A0R1MCC4_9LACO</name>
<dbReference type="RefSeq" id="WP_057895573.1">
    <property type="nucleotide sequence ID" value="NZ_AZEH01000020.1"/>
</dbReference>
<dbReference type="AlphaFoldDB" id="A0A0R1MCC4"/>
<sequence>MAQRRMLSKVFTEADSFLDLSLEAQAVYLHLNVNADDDGFVANPKSILRLMGAKKEYLNELIEAGFVISFDKVIVLVDWHVQNNVPAKKYHKTQYQAEFKQLVIDENCRYHQKNEAGRQQDDKMAPKRIPELGLGSELGLDSELGLGSELEQGLGKDSLKGKPTKNKEPGGSDDRLLKASDKELKDLIKRYGPTTNLFFGWLVRDMGIKISDELANRVRTLCKNMDPQGVN</sequence>
<dbReference type="Proteomes" id="UP000051686">
    <property type="component" value="Unassembled WGS sequence"/>
</dbReference>
<dbReference type="EMBL" id="AZEH01000020">
    <property type="protein sequence ID" value="KRL05847.1"/>
    <property type="molecule type" value="Genomic_DNA"/>
</dbReference>
<evidence type="ECO:0008006" key="4">
    <source>
        <dbReference type="Google" id="ProtNLM"/>
    </source>
</evidence>
<evidence type="ECO:0000313" key="2">
    <source>
        <dbReference type="EMBL" id="KRL05847.1"/>
    </source>
</evidence>
<accession>A0A0R1MCC4</accession>
<evidence type="ECO:0000313" key="3">
    <source>
        <dbReference type="Proteomes" id="UP000051686"/>
    </source>
</evidence>